<protein>
    <submittedName>
        <fullName evidence="3">VanZ family protein</fullName>
    </submittedName>
</protein>
<dbReference type="PIRSF" id="PIRSF019083">
    <property type="entry name" value="UCP019083_VanZ"/>
    <property type="match status" value="1"/>
</dbReference>
<dbReference type="InterPro" id="IPR016747">
    <property type="entry name" value="Phosphotransbutyrylase"/>
</dbReference>
<sequence>MEQMKRLLVWLYPIGWMGLIFYSSDQPYQKQDIKPFMDEYINLAFLEPVLNKMNFTYHNTEVSLEALGVKGIVEFFIRKGAHVTVFFVLTLLFYYAMKQTSQKNWAKLMLYAFIFTVIYAGLDEWHQGLTPNRTPYFGDVLLDTFGGLIAVLVIISFKKIKSIRQK</sequence>
<evidence type="ECO:0000313" key="3">
    <source>
        <dbReference type="EMBL" id="RCW74738.1"/>
    </source>
</evidence>
<feature type="transmembrane region" description="Helical" evidence="1">
    <location>
        <begin position="7"/>
        <end position="24"/>
    </location>
</feature>
<gene>
    <name evidence="3" type="ORF">DFR57_10334</name>
</gene>
<feature type="domain" description="VanZ-like" evidence="2">
    <location>
        <begin position="10"/>
        <end position="156"/>
    </location>
</feature>
<dbReference type="EMBL" id="QPJJ01000003">
    <property type="protein sequence ID" value="RCW74738.1"/>
    <property type="molecule type" value="Genomic_DNA"/>
</dbReference>
<dbReference type="InterPro" id="IPR006976">
    <property type="entry name" value="VanZ-like"/>
</dbReference>
<feature type="transmembrane region" description="Helical" evidence="1">
    <location>
        <begin position="104"/>
        <end position="122"/>
    </location>
</feature>
<dbReference type="AlphaFoldDB" id="A0A368Y5Y2"/>
<keyword evidence="1" id="KW-0472">Membrane</keyword>
<keyword evidence="4" id="KW-1185">Reference proteome</keyword>
<keyword evidence="1" id="KW-0812">Transmembrane</keyword>
<comment type="caution">
    <text evidence="3">The sequence shown here is derived from an EMBL/GenBank/DDBJ whole genome shotgun (WGS) entry which is preliminary data.</text>
</comment>
<dbReference type="PANTHER" id="PTHR28008">
    <property type="entry name" value="DOMAIN PROTEIN, PUTATIVE (AFU_ORTHOLOGUE AFUA_3G10980)-RELATED"/>
    <property type="match status" value="1"/>
</dbReference>
<evidence type="ECO:0000313" key="4">
    <source>
        <dbReference type="Proteomes" id="UP000252585"/>
    </source>
</evidence>
<dbReference type="Proteomes" id="UP000252585">
    <property type="component" value="Unassembled WGS sequence"/>
</dbReference>
<evidence type="ECO:0000256" key="1">
    <source>
        <dbReference type="SAM" id="Phobius"/>
    </source>
</evidence>
<dbReference type="RefSeq" id="WP_245937383.1">
    <property type="nucleotide sequence ID" value="NZ_QPJJ01000003.1"/>
</dbReference>
<dbReference type="Pfam" id="PF04892">
    <property type="entry name" value="VanZ"/>
    <property type="match status" value="1"/>
</dbReference>
<dbReference type="PANTHER" id="PTHR28008:SF1">
    <property type="entry name" value="DOMAIN PROTEIN, PUTATIVE (AFU_ORTHOLOGUE AFUA_3G10980)-RELATED"/>
    <property type="match status" value="1"/>
</dbReference>
<organism evidence="3 4">
    <name type="scientific">Saliterribacillus persicus</name>
    <dbReference type="NCBI Taxonomy" id="930114"/>
    <lineage>
        <taxon>Bacteria</taxon>
        <taxon>Bacillati</taxon>
        <taxon>Bacillota</taxon>
        <taxon>Bacilli</taxon>
        <taxon>Bacillales</taxon>
        <taxon>Bacillaceae</taxon>
        <taxon>Saliterribacillus</taxon>
    </lineage>
</organism>
<evidence type="ECO:0000259" key="2">
    <source>
        <dbReference type="Pfam" id="PF04892"/>
    </source>
</evidence>
<proteinExistence type="predicted"/>
<feature type="transmembrane region" description="Helical" evidence="1">
    <location>
        <begin position="134"/>
        <end position="157"/>
    </location>
</feature>
<name>A0A368Y5Y2_9BACI</name>
<feature type="transmembrane region" description="Helical" evidence="1">
    <location>
        <begin position="80"/>
        <end position="97"/>
    </location>
</feature>
<reference evidence="3 4" key="1">
    <citation type="submission" date="2018-07" db="EMBL/GenBank/DDBJ databases">
        <title>Genomic Encyclopedia of Type Strains, Phase IV (KMG-IV): sequencing the most valuable type-strain genomes for metagenomic binning, comparative biology and taxonomic classification.</title>
        <authorList>
            <person name="Goeker M."/>
        </authorList>
    </citation>
    <scope>NUCLEOTIDE SEQUENCE [LARGE SCALE GENOMIC DNA]</scope>
    <source>
        <strain evidence="3 4">DSM 27696</strain>
    </source>
</reference>
<dbReference type="NCBIfam" id="NF037970">
    <property type="entry name" value="vanZ_1"/>
    <property type="match status" value="1"/>
</dbReference>
<keyword evidence="1" id="KW-1133">Transmembrane helix</keyword>
<accession>A0A368Y5Y2</accession>